<accession>A0A3R9XZ09</accession>
<comment type="caution">
    <text evidence="3">The sequence shown here is derived from an EMBL/GenBank/DDBJ whole genome shotgun (WGS) entry which is preliminary data.</text>
</comment>
<feature type="compositionally biased region" description="Basic and acidic residues" evidence="2">
    <location>
        <begin position="1"/>
        <end position="10"/>
    </location>
</feature>
<name>A0A3R9XZ09_9RICK</name>
<evidence type="ECO:0000313" key="3">
    <source>
        <dbReference type="EMBL" id="RST70282.1"/>
    </source>
</evidence>
<dbReference type="Proteomes" id="UP000279470">
    <property type="component" value="Unassembled WGS sequence"/>
</dbReference>
<feature type="coiled-coil region" evidence="1">
    <location>
        <begin position="118"/>
        <end position="182"/>
    </location>
</feature>
<feature type="compositionally biased region" description="Basic and acidic residues" evidence="2">
    <location>
        <begin position="35"/>
        <end position="50"/>
    </location>
</feature>
<keyword evidence="1" id="KW-0175">Coiled coil</keyword>
<reference evidence="4" key="1">
    <citation type="submission" date="2018-11" db="EMBL/GenBank/DDBJ databases">
        <title>Phylogenetic, genomic, and biogeographic characterization of a novel and ubiquitous marine invertebrate-associated Rickettsiales parasite, Candidatus Marinoinvertebrata rohwerii, gen. nov., sp. nov.</title>
        <authorList>
            <person name="Klinges J.G."/>
            <person name="Rosales S.M."/>
            <person name="Mcminds R."/>
            <person name="Shaver E.C."/>
            <person name="Shantz A."/>
            <person name="Peters E.C."/>
            <person name="Burkepile D.E."/>
            <person name="Silliman B.R."/>
            <person name="Vega Thurber R.L."/>
        </authorList>
    </citation>
    <scope>NUCLEOTIDE SEQUENCE [LARGE SCALE GENOMIC DNA]</scope>
    <source>
        <strain evidence="4">a_cerv_44</strain>
    </source>
</reference>
<evidence type="ECO:0000313" key="4">
    <source>
        <dbReference type="Proteomes" id="UP000279470"/>
    </source>
</evidence>
<proteinExistence type="predicted"/>
<dbReference type="RefSeq" id="WP_126044392.1">
    <property type="nucleotide sequence ID" value="NZ_RXFM01000013.1"/>
</dbReference>
<dbReference type="EMBL" id="RXFM01000013">
    <property type="protein sequence ID" value="RST70282.1"/>
    <property type="molecule type" value="Genomic_DNA"/>
</dbReference>
<feature type="compositionally biased region" description="Polar residues" evidence="2">
    <location>
        <begin position="11"/>
        <end position="26"/>
    </location>
</feature>
<dbReference type="AlphaFoldDB" id="A0A3R9XZ09"/>
<sequence>MLGLNMKDHYSSNNKKLNTSNDSNDVTKSKKSSIKKSDNDSSSDSNDRFKDNTLNSSFTNFIIRDNDGNDYNNQISSYIKSLYDTNKHGYKNDHITITNSTNISNNLKEDYISYYNAIEGMLNELRKAKKNKESFNKKLQPGLFSTPTKEEEEQSKKLTIEITKLESEKERLKNELYLYQSILLKNKEKISSLFSEEKVKYFNDYNIYYLDINYINSSSYETQQLLKKQKYKELIDDNSYIESLKSTEIVDFLQYLAEGNNTDYATQLFQNNEYIRLDVFNHLLNNEFWIEIYSQEQFQGYIDNFYRYNQNNYDYANNNNYPQIPYWGEVILSNNQDLDQGVVDNIIKNYLGNELANTLNKAANLIDNDAEISDNQYNLIYNLKSYLSSAQGAEKVDDRLVESKNKIASFIEKPSNDDVLLSNTNGISSIENGNIYEYNNSSLVKKISTTIHTTADSQTDLNTLQFNTLFQYSKSKQIANYIYILLYYFGKA</sequence>
<keyword evidence="4" id="KW-1185">Reference proteome</keyword>
<protein>
    <submittedName>
        <fullName evidence="3">Uncharacterized protein</fullName>
    </submittedName>
</protein>
<feature type="region of interest" description="Disordered" evidence="2">
    <location>
        <begin position="1"/>
        <end position="50"/>
    </location>
</feature>
<organism evidence="3 4">
    <name type="scientific">Candidatus Aquarickettsia rohweri</name>
    <dbReference type="NCBI Taxonomy" id="2602574"/>
    <lineage>
        <taxon>Bacteria</taxon>
        <taxon>Pseudomonadati</taxon>
        <taxon>Pseudomonadota</taxon>
        <taxon>Alphaproteobacteria</taxon>
        <taxon>Rickettsiales</taxon>
        <taxon>Candidatus Midichloriaceae</taxon>
        <taxon>Candidatus Aquarickettsia</taxon>
    </lineage>
</organism>
<gene>
    <name evidence="3" type="ORF">EIC27_01485</name>
</gene>
<evidence type="ECO:0000256" key="2">
    <source>
        <dbReference type="SAM" id="MobiDB-lite"/>
    </source>
</evidence>
<evidence type="ECO:0000256" key="1">
    <source>
        <dbReference type="SAM" id="Coils"/>
    </source>
</evidence>